<sequence>MADDKISVDPVAHQASSKFLSIIGGGFQDAIKQLSDAGTTLSDPNHWSGPYAAQFRSSWSSAQTDLNKIRHSLDEFQRKFDTVLRNISAAGGQHQR</sequence>
<protein>
    <recommendedName>
        <fullName evidence="3">WXG100 family type VII secretion target</fullName>
    </recommendedName>
</protein>
<dbReference type="HOGENOM" id="CLU_168827_0_0_11"/>
<accession>D7BTC5</accession>
<evidence type="ECO:0008006" key="3">
    <source>
        <dbReference type="Google" id="ProtNLM"/>
    </source>
</evidence>
<proteinExistence type="predicted"/>
<dbReference type="AlphaFoldDB" id="D7BTC5"/>
<dbReference type="SUPFAM" id="SSF140453">
    <property type="entry name" value="EsxAB dimer-like"/>
    <property type="match status" value="1"/>
</dbReference>
<evidence type="ECO:0000313" key="2">
    <source>
        <dbReference type="Proteomes" id="UP000000377"/>
    </source>
</evidence>
<name>D7BTC5_STRBB</name>
<dbReference type="EMBL" id="CP002047">
    <property type="protein sequence ID" value="ADI05340.1"/>
    <property type="molecule type" value="Genomic_DNA"/>
</dbReference>
<dbReference type="PATRIC" id="fig|749414.3.peg.2293"/>
<keyword evidence="2" id="KW-1185">Reference proteome</keyword>
<dbReference type="Gene3D" id="1.10.287.1060">
    <property type="entry name" value="ESAT-6-like"/>
    <property type="match status" value="1"/>
</dbReference>
<dbReference type="RefSeq" id="WP_014174819.1">
    <property type="nucleotide sequence ID" value="NC_016582.1"/>
</dbReference>
<dbReference type="STRING" id="749414.SBI_02219"/>
<dbReference type="Proteomes" id="UP000000377">
    <property type="component" value="Chromosome"/>
</dbReference>
<dbReference type="InterPro" id="IPR036689">
    <property type="entry name" value="ESAT-6-like_sf"/>
</dbReference>
<gene>
    <name evidence="1" type="ordered locus">SBI_02219</name>
</gene>
<organism evidence="1 2">
    <name type="scientific">Streptomyces bingchenggensis (strain BCW-1)</name>
    <dbReference type="NCBI Taxonomy" id="749414"/>
    <lineage>
        <taxon>Bacteria</taxon>
        <taxon>Bacillati</taxon>
        <taxon>Actinomycetota</taxon>
        <taxon>Actinomycetes</taxon>
        <taxon>Kitasatosporales</taxon>
        <taxon>Streptomycetaceae</taxon>
        <taxon>Streptomyces</taxon>
    </lineage>
</organism>
<dbReference type="eggNOG" id="ENOG5033CJI">
    <property type="taxonomic scope" value="Bacteria"/>
</dbReference>
<reference evidence="1 2" key="1">
    <citation type="journal article" date="2010" name="J. Bacteriol.">
        <title>Genome sequence of the milbemycin-producing bacterium Streptomyces bingchenggensis.</title>
        <authorList>
            <person name="Wang X.J."/>
            <person name="Yan Y.J."/>
            <person name="Zhang B."/>
            <person name="An J."/>
            <person name="Wang J.J."/>
            <person name="Tian J."/>
            <person name="Jiang L."/>
            <person name="Chen Y.H."/>
            <person name="Huang S.X."/>
            <person name="Yin M."/>
            <person name="Zhang J."/>
            <person name="Gao A.L."/>
            <person name="Liu C.X."/>
            <person name="Zhu Z.X."/>
            <person name="Xiang W.S."/>
        </authorList>
    </citation>
    <scope>NUCLEOTIDE SEQUENCE [LARGE SCALE GENOMIC DNA]</scope>
    <source>
        <strain evidence="1 2">BCW-1</strain>
    </source>
</reference>
<dbReference type="KEGG" id="sbh:SBI_02219"/>
<evidence type="ECO:0000313" key="1">
    <source>
        <dbReference type="EMBL" id="ADI05340.1"/>
    </source>
</evidence>